<accession>A0A1M5XB10</accession>
<dbReference type="GO" id="GO:1990281">
    <property type="term" value="C:efflux pump complex"/>
    <property type="evidence" value="ECO:0007669"/>
    <property type="project" value="TreeGrafter"/>
</dbReference>
<feature type="region of interest" description="Disordered" evidence="2">
    <location>
        <begin position="354"/>
        <end position="379"/>
    </location>
</feature>
<reference evidence="6" key="1">
    <citation type="submission" date="2016-11" db="EMBL/GenBank/DDBJ databases">
        <authorList>
            <person name="Varghese N."/>
            <person name="Submissions S."/>
        </authorList>
    </citation>
    <scope>NUCLEOTIDE SEQUENCE [LARGE SCALE GENOMIC DNA]</scope>
    <source>
        <strain evidence="6">DSM 16917</strain>
    </source>
</reference>
<organism evidence="5 6">
    <name type="scientific">Ferrimonas marina</name>
    <dbReference type="NCBI Taxonomy" id="299255"/>
    <lineage>
        <taxon>Bacteria</taxon>
        <taxon>Pseudomonadati</taxon>
        <taxon>Pseudomonadota</taxon>
        <taxon>Gammaproteobacteria</taxon>
        <taxon>Alteromonadales</taxon>
        <taxon>Ferrimonadaceae</taxon>
        <taxon>Ferrimonas</taxon>
    </lineage>
</organism>
<feature type="domain" description="Multidrug resistance protein MdtA-like barrel-sandwich hybrid" evidence="3">
    <location>
        <begin position="57"/>
        <end position="221"/>
    </location>
</feature>
<dbReference type="SUPFAM" id="SSF111369">
    <property type="entry name" value="HlyD-like secretion proteins"/>
    <property type="match status" value="1"/>
</dbReference>
<name>A0A1M5XB10_9GAMM</name>
<evidence type="ECO:0000259" key="4">
    <source>
        <dbReference type="Pfam" id="PF25990"/>
    </source>
</evidence>
<dbReference type="OrthoDB" id="9791520at2"/>
<dbReference type="Pfam" id="PF25917">
    <property type="entry name" value="BSH_RND"/>
    <property type="match status" value="1"/>
</dbReference>
<dbReference type="FunFam" id="2.40.30.170:FF:000010">
    <property type="entry name" value="Efflux RND transporter periplasmic adaptor subunit"/>
    <property type="match status" value="1"/>
</dbReference>
<gene>
    <name evidence="5" type="ORF">SAMN02745129_3398</name>
</gene>
<evidence type="ECO:0000313" key="5">
    <source>
        <dbReference type="EMBL" id="SHH97001.1"/>
    </source>
</evidence>
<dbReference type="InterPro" id="IPR006143">
    <property type="entry name" value="RND_pump_MFP"/>
</dbReference>
<dbReference type="AlphaFoldDB" id="A0A1M5XB10"/>
<dbReference type="STRING" id="299255.SAMN02745129_3398"/>
<dbReference type="NCBIfam" id="TIGR01730">
    <property type="entry name" value="RND_mfp"/>
    <property type="match status" value="1"/>
</dbReference>
<feature type="compositionally biased region" description="Basic and acidic residues" evidence="2">
    <location>
        <begin position="354"/>
        <end position="364"/>
    </location>
</feature>
<dbReference type="Gene3D" id="2.40.30.170">
    <property type="match status" value="1"/>
</dbReference>
<dbReference type="GO" id="GO:0015562">
    <property type="term" value="F:efflux transmembrane transporter activity"/>
    <property type="evidence" value="ECO:0007669"/>
    <property type="project" value="TreeGrafter"/>
</dbReference>
<dbReference type="Proteomes" id="UP000184268">
    <property type="component" value="Unassembled WGS sequence"/>
</dbReference>
<keyword evidence="6" id="KW-1185">Reference proteome</keyword>
<feature type="domain" description="YknX-like beta-barrel" evidence="4">
    <location>
        <begin position="233"/>
        <end position="307"/>
    </location>
</feature>
<comment type="similarity">
    <text evidence="1">Belongs to the membrane fusion protein (MFP) (TC 8.A.1) family.</text>
</comment>
<proteinExistence type="inferred from homology"/>
<sequence>MKRIALAAVVVALGLTALYWPSGQPEDEILYSSQAIDSGDIRKVIAATGTLAAVDDVVVGAQLSGQIDQVLVDFNDPVEAGQLLAKIDPRTFQARVDQYQAQVDKMAADLALQQVAIERAQVNAELAQRDLERAQALKGQQHISEEELDRLATAAQLSVLEHQQAQLQLGALEATLAQNLATLAQGQIELDRTDIRAPIDGFVINRTIEPGQTVAASLNTPELFVLARDLAEMEIEAFIDESDIGQVAEGQRVSFDVDAYPDRRFQGEVSQIRKAPQNNSGVVSYTVIISANNREGILLPGMTANLELQVDNLRQVARIPNAAVRLGQREAGSNDSGNARMGSLEALNLTDEQREQLRAARPARDAGASMGPGGDRNREQMRQRMDQLMDRILTDEQKVLKAQLDSGAVRAGHLLVLEQGEPTLIPVQLGLSDGEHTALLSPELEGREVITQMRSRL</sequence>
<evidence type="ECO:0000256" key="1">
    <source>
        <dbReference type="ARBA" id="ARBA00009477"/>
    </source>
</evidence>
<dbReference type="InterPro" id="IPR058625">
    <property type="entry name" value="MdtA-like_BSH"/>
</dbReference>
<dbReference type="PANTHER" id="PTHR30469:SF33">
    <property type="entry name" value="SLR1207 PROTEIN"/>
    <property type="match status" value="1"/>
</dbReference>
<evidence type="ECO:0000256" key="2">
    <source>
        <dbReference type="SAM" id="MobiDB-lite"/>
    </source>
</evidence>
<evidence type="ECO:0000259" key="3">
    <source>
        <dbReference type="Pfam" id="PF25917"/>
    </source>
</evidence>
<dbReference type="RefSeq" id="WP_067661788.1">
    <property type="nucleotide sequence ID" value="NZ_FQXG01000005.1"/>
</dbReference>
<dbReference type="EMBL" id="FQXG01000005">
    <property type="protein sequence ID" value="SHH97001.1"/>
    <property type="molecule type" value="Genomic_DNA"/>
</dbReference>
<evidence type="ECO:0000313" key="6">
    <source>
        <dbReference type="Proteomes" id="UP000184268"/>
    </source>
</evidence>
<dbReference type="Pfam" id="PF25990">
    <property type="entry name" value="Beta-barrel_YknX"/>
    <property type="match status" value="1"/>
</dbReference>
<dbReference type="InterPro" id="IPR058636">
    <property type="entry name" value="Beta-barrel_YknX"/>
</dbReference>
<dbReference type="Gene3D" id="1.20.120.1490">
    <property type="match status" value="1"/>
</dbReference>
<dbReference type="Gene3D" id="2.40.50.100">
    <property type="match status" value="2"/>
</dbReference>
<protein>
    <submittedName>
        <fullName evidence="5">HlyD family secretion protein</fullName>
    </submittedName>
</protein>
<dbReference type="PANTHER" id="PTHR30469">
    <property type="entry name" value="MULTIDRUG RESISTANCE PROTEIN MDTA"/>
    <property type="match status" value="1"/>
</dbReference>